<proteinExistence type="predicted"/>
<evidence type="ECO:0000313" key="3">
    <source>
        <dbReference type="Proteomes" id="UP001152320"/>
    </source>
</evidence>
<evidence type="ECO:0000256" key="1">
    <source>
        <dbReference type="SAM" id="MobiDB-lite"/>
    </source>
</evidence>
<dbReference type="Proteomes" id="UP001152320">
    <property type="component" value="Chromosome 4"/>
</dbReference>
<feature type="region of interest" description="Disordered" evidence="1">
    <location>
        <begin position="361"/>
        <end position="388"/>
    </location>
</feature>
<dbReference type="EMBL" id="JAIZAY010000004">
    <property type="protein sequence ID" value="KAJ8043050.1"/>
    <property type="molecule type" value="Genomic_DNA"/>
</dbReference>
<feature type="compositionally biased region" description="Polar residues" evidence="1">
    <location>
        <begin position="253"/>
        <end position="262"/>
    </location>
</feature>
<dbReference type="AlphaFoldDB" id="A0A9Q1HEI8"/>
<comment type="caution">
    <text evidence="2">The sequence shown here is derived from an EMBL/GenBank/DDBJ whole genome shotgun (WGS) entry which is preliminary data.</text>
</comment>
<feature type="compositionally biased region" description="Basic residues" evidence="1">
    <location>
        <begin position="214"/>
        <end position="229"/>
    </location>
</feature>
<sequence length="578" mass="65432">MDTIQEDDIDEDLKDFMTNFKFPWESEDDRVTDTNDNGGDFGIKRVCHRSSGHVYLSDTTPARRGKRLSGKNLTKEYSLATSPITADRCLVVQRLEDTVSTKGIDLSEELNHVTTHESNLENENQAKDSNQTDQFVGDVCSISCVTDENDSLLQTNKKKKRRQSSYFKRRESLALLKTIGEVSSPCYKDKLQQDSSSLQDFEEKLPSRNARSQRVAKKSKARTSRRRSTRLSGISHPMLELGTNGIPKLVQPPASSLLQSMPSEAPESIEEHQTPIPPSEEPFEKNENGDKLQNTEQELGYRHNIESPIPPLQNSVFVTGDMDSQYYTPQNYKASKVELCTPEQSVLTSLSSLQLQTPCPSDSIKEHDVDNCSRSESLGKTPEETPYQQISDGECNMLEATKEINTKPEKDGEEQILKENDPKCESLVEGCLGERRETEMDISEWKENLDDTIISILSPSCHTRTCSTSSVDEIEVDPKVKEIYLKKGQLKPFKRTNTNLETVFEEQRTDVVSFGKRKYRRSLAFPEKPWVPRNSKRGAKKQKGCRKKRLSLSRTSKTNDAVLGERLDNILDSLVEES</sequence>
<feature type="region of interest" description="Disordered" evidence="1">
    <location>
        <begin position="198"/>
        <end position="298"/>
    </location>
</feature>
<feature type="compositionally biased region" description="Basic residues" evidence="1">
    <location>
        <begin position="534"/>
        <end position="551"/>
    </location>
</feature>
<accession>A0A9Q1HEI8</accession>
<keyword evidence="3" id="KW-1185">Reference proteome</keyword>
<protein>
    <submittedName>
        <fullName evidence="2">Uncharacterized protein</fullName>
    </submittedName>
</protein>
<gene>
    <name evidence="2" type="ORF">HOLleu_09978</name>
</gene>
<name>A0A9Q1HEI8_HOLLE</name>
<reference evidence="2" key="1">
    <citation type="submission" date="2021-10" db="EMBL/GenBank/DDBJ databases">
        <title>Tropical sea cucumber genome reveals ecological adaptation and Cuvierian tubules defense mechanism.</title>
        <authorList>
            <person name="Chen T."/>
        </authorList>
    </citation>
    <scope>NUCLEOTIDE SEQUENCE</scope>
    <source>
        <strain evidence="2">Nanhai2018</strain>
        <tissue evidence="2">Muscle</tissue>
    </source>
</reference>
<evidence type="ECO:0000313" key="2">
    <source>
        <dbReference type="EMBL" id="KAJ8043050.1"/>
    </source>
</evidence>
<organism evidence="2 3">
    <name type="scientific">Holothuria leucospilota</name>
    <name type="common">Black long sea cucumber</name>
    <name type="synonym">Mertensiothuria leucospilota</name>
    <dbReference type="NCBI Taxonomy" id="206669"/>
    <lineage>
        <taxon>Eukaryota</taxon>
        <taxon>Metazoa</taxon>
        <taxon>Echinodermata</taxon>
        <taxon>Eleutherozoa</taxon>
        <taxon>Echinozoa</taxon>
        <taxon>Holothuroidea</taxon>
        <taxon>Aspidochirotacea</taxon>
        <taxon>Aspidochirotida</taxon>
        <taxon>Holothuriidae</taxon>
        <taxon>Holothuria</taxon>
    </lineage>
</organism>
<feature type="compositionally biased region" description="Basic and acidic residues" evidence="1">
    <location>
        <begin position="363"/>
        <end position="373"/>
    </location>
</feature>
<feature type="region of interest" description="Disordered" evidence="1">
    <location>
        <begin position="530"/>
        <end position="558"/>
    </location>
</feature>